<feature type="domain" description="Protein kinase" evidence="5">
    <location>
        <begin position="8"/>
        <end position="271"/>
    </location>
</feature>
<dbReference type="PANTHER" id="PTHR43642">
    <property type="entry name" value="HYBRID SIGNAL TRANSDUCTION HISTIDINE KINASE G"/>
    <property type="match status" value="1"/>
</dbReference>
<organism evidence="7 8">
    <name type="scientific">Floridaenema fluviatile BLCC-F154</name>
    <dbReference type="NCBI Taxonomy" id="3153640"/>
    <lineage>
        <taxon>Bacteria</taxon>
        <taxon>Bacillati</taxon>
        <taxon>Cyanobacteriota</taxon>
        <taxon>Cyanophyceae</taxon>
        <taxon>Oscillatoriophycideae</taxon>
        <taxon>Aerosakkonematales</taxon>
        <taxon>Aerosakkonemataceae</taxon>
        <taxon>Floridanema</taxon>
        <taxon>Floridanema fluviatile</taxon>
    </lineage>
</organism>
<dbReference type="Proteomes" id="UP001576776">
    <property type="component" value="Unassembled WGS sequence"/>
</dbReference>
<dbReference type="SMART" id="SM00220">
    <property type="entry name" value="S_TKc"/>
    <property type="match status" value="1"/>
</dbReference>
<dbReference type="EC" id="2.7.13.3" evidence="2"/>
<feature type="domain" description="Histidine kinase" evidence="6">
    <location>
        <begin position="1554"/>
        <end position="1780"/>
    </location>
</feature>
<dbReference type="SMART" id="SM00387">
    <property type="entry name" value="HATPase_c"/>
    <property type="match status" value="1"/>
</dbReference>
<dbReference type="SMART" id="SM00065">
    <property type="entry name" value="GAF"/>
    <property type="match status" value="1"/>
</dbReference>
<evidence type="ECO:0000313" key="7">
    <source>
        <dbReference type="EMBL" id="MFB2936239.1"/>
    </source>
</evidence>
<evidence type="ECO:0000256" key="2">
    <source>
        <dbReference type="ARBA" id="ARBA00012438"/>
    </source>
</evidence>
<evidence type="ECO:0000313" key="8">
    <source>
        <dbReference type="Proteomes" id="UP001576776"/>
    </source>
</evidence>
<dbReference type="Pfam" id="PF13191">
    <property type="entry name" value="AAA_16"/>
    <property type="match status" value="1"/>
</dbReference>
<dbReference type="InterPro" id="IPR011009">
    <property type="entry name" value="Kinase-like_dom_sf"/>
</dbReference>
<dbReference type="InterPro" id="IPR027417">
    <property type="entry name" value="P-loop_NTPase"/>
</dbReference>
<dbReference type="SUPFAM" id="SSF52540">
    <property type="entry name" value="P-loop containing nucleoside triphosphate hydrolases"/>
    <property type="match status" value="1"/>
</dbReference>
<dbReference type="InterPro" id="IPR005467">
    <property type="entry name" value="His_kinase_dom"/>
</dbReference>
<keyword evidence="8" id="KW-1185">Reference proteome</keyword>
<proteinExistence type="predicted"/>
<accession>A0ABV4YDI2</accession>
<dbReference type="PROSITE" id="PS50109">
    <property type="entry name" value="HIS_KIN"/>
    <property type="match status" value="1"/>
</dbReference>
<comment type="caution">
    <text evidence="7">The sequence shown here is derived from an EMBL/GenBank/DDBJ whole genome shotgun (WGS) entry which is preliminary data.</text>
</comment>
<dbReference type="Gene3D" id="1.10.287.130">
    <property type="match status" value="1"/>
</dbReference>
<protein>
    <recommendedName>
        <fullName evidence="2">histidine kinase</fullName>
        <ecNumber evidence="2">2.7.13.3</ecNumber>
    </recommendedName>
</protein>
<dbReference type="InterPro" id="IPR003018">
    <property type="entry name" value="GAF"/>
</dbReference>
<dbReference type="InterPro" id="IPR000719">
    <property type="entry name" value="Prot_kinase_dom"/>
</dbReference>
<dbReference type="SUPFAM" id="SSF56112">
    <property type="entry name" value="Protein kinase-like (PK-like)"/>
    <property type="match status" value="1"/>
</dbReference>
<dbReference type="InterPro" id="IPR008271">
    <property type="entry name" value="Ser/Thr_kinase_AS"/>
</dbReference>
<keyword evidence="3" id="KW-0418">Kinase</keyword>
<dbReference type="SUPFAM" id="SSF55781">
    <property type="entry name" value="GAF domain-like"/>
    <property type="match status" value="1"/>
</dbReference>
<dbReference type="Pfam" id="PF02518">
    <property type="entry name" value="HATPase_c"/>
    <property type="match status" value="1"/>
</dbReference>
<gene>
    <name evidence="7" type="ORF">ACE1B6_13380</name>
</gene>
<sequence length="1783" mass="200437">MSITLPGYEIIESIHEGWNTVIYRAKYLATANPVIIKTLKAEYPTLEDISRLRHEYKILQPLNLEEVIKPIALENYQNGLALILEDFGQPSLKGFITHNSVNITEFLQIAIQVVAALEKLHQNKIVHKDIKPHNILVSSQLKEIKIIDFSIATRLTRENAAYSSLNLLEGTLAYISPEQTGRMNRYIDYRTDFYSLGVTLYEILTGQLPFVTEDPMELVHCHIAKQPIAPHQLKPEIPLTVSSIIMKLLAKNAEDRYQSAVGIKVDLEDCLTQLKTTGKIADFPPGQRDNSGQFLIPQKLYGRETEVEKLMVAFERVSSGTSEMMLVSGYSGIGKSALVNEVHKPIVGKKGYFIAGKFDQFKRNIPYAALIQAFSQLIRQLLTESPTQIATWKEKLLNALGENGQIIIDVIPQVELIIGSQPEAPQLDPTESQNRFNRVFQQFIHVFAQKSHPLVLFLDDLQWADSASLKLIQLLTTVTDSQYLLMIGAYRDNETSPTHPLILTLDEITKTGATVNNIILQPLALNTVNQLVAETLGEGERSKILAQLLFNKTQGNPFFLTQLLQTLYAEKLLQFDFTEGRWLWDLEQIQAIGITDYNVVELIARNIQKLSNDTQQVIKLAACIGNQFNLEVLAIVSEKSLLTTADDLWDTLQAGLILPLSNAYKIPLFFDDDEQGNLHLDEYKVSYKFLHDRVQQAAYSLIPEAQKKATHLKIGQLLLQKTAKYALEEHIFDIVNQLNIGKELITEPSENYELAKLNLIAGKKAKIATAYEAAVKYFAVFLELLAENDWQTDYDLMLELYVEAAEAEYLNINFHQAATLTKIAQEKAKTLLDEVKVYELQMQIYIAQLEMLKAIDIGLQVLDKLGVALFIIKGEESFNLALPQLEELDNMPEMTDVYKLSAMRILKILCAPAFQAKPEIFPQLILTMINLCIEYGNSALSAFAYGFYGLLMSGTGKLDAGYQAGLIAIKILEKFDAKELKAKVYNLFNSNIRTWKEHAINSVAPLQEGVQSGLETGDIEWGGYCAANFCAYSFFTEDNLENAIQKQATYLDLAIKIKQEIPIHFSSVWRQLGLNFQSLTDNNCLLIGESFDESEMLPRLIEAKTGTVLFVFYVAKTILCYQFKKPEQALEYAALATEQAGSAFGFMQVAILNFYHSLALLSNYQQVGAEEQRKYLALVGTNQEQMKFWAVHAPMNYQHKYLLVEAEKARVLGEVLAAMELYDAAIQEAKEQGYKQEEAIANELAAEFYLALGRDKIAKTYMTEAYYVYIAWGAISKVKDLERKYARLISRTIKQEVTDIAATRTSNSTTGSVTAVMDLGMVIEASQAISGEIVFSGLLDKLIKIVIENAGAQRGILLLKQGEQWVVEAKGIVTDEDITVSQHGYDYSEENLPTTVINYVEITQKTLVLEDATVATIFANDTYILENKPKSVLCTPVIYKGNLMGMILLENYLSSGVFNAQRVEIIKALSAQIAVSIENARIYQKEQEKSQLLEQSLSKLQTTQNHLFQVEKISSLGQMVAGVVHEINNYVSFIAGNLYHTNEYVQDLLNLVGLYQQEYSHPSLIIQDEIEAMELDYIVTDLPKILTSMQLGTERIREVTQTLRNFSRVDETEKKLVDIHGGIDNTLIILDQRLKAKPERPAIQVIKEYGDLPLVECYTGQLNQVFMNILSNAIDAMEQENVGRTFAEIQRNPNEIVVRTELLNSQWVSISIKDNGMGMPEAVRKRLFEPFFTTKPVGKGTGLGLSISHQIVVEKHGGSFQCVSTLGEGTEFIVRLPIRLGKG</sequence>
<dbReference type="InterPro" id="IPR053159">
    <property type="entry name" value="Hybrid_Histidine_Kinase"/>
</dbReference>
<dbReference type="PROSITE" id="PS00108">
    <property type="entry name" value="PROTEIN_KINASE_ST"/>
    <property type="match status" value="1"/>
</dbReference>
<dbReference type="InterPro" id="IPR041664">
    <property type="entry name" value="AAA_16"/>
</dbReference>
<dbReference type="PRINTS" id="PR00344">
    <property type="entry name" value="BCTRLSENSOR"/>
</dbReference>
<dbReference type="CDD" id="cd14014">
    <property type="entry name" value="STKc_PknB_like"/>
    <property type="match status" value="1"/>
</dbReference>
<comment type="catalytic activity">
    <reaction evidence="1">
        <text>ATP + protein L-histidine = ADP + protein N-phospho-L-histidine.</text>
        <dbReference type="EC" id="2.7.13.3"/>
    </reaction>
</comment>
<dbReference type="Pfam" id="PF01590">
    <property type="entry name" value="GAF"/>
    <property type="match status" value="1"/>
</dbReference>
<evidence type="ECO:0000256" key="4">
    <source>
        <dbReference type="ARBA" id="ARBA00023012"/>
    </source>
</evidence>
<dbReference type="PROSITE" id="PS50011">
    <property type="entry name" value="PROTEIN_KINASE_DOM"/>
    <property type="match status" value="1"/>
</dbReference>
<dbReference type="Pfam" id="PF00069">
    <property type="entry name" value="Pkinase"/>
    <property type="match status" value="1"/>
</dbReference>
<keyword evidence="4" id="KW-0902">Two-component regulatory system</keyword>
<dbReference type="InterPro" id="IPR029016">
    <property type="entry name" value="GAF-like_dom_sf"/>
</dbReference>
<dbReference type="RefSeq" id="WP_413257736.1">
    <property type="nucleotide sequence ID" value="NZ_JBHFNS010000055.1"/>
</dbReference>
<dbReference type="Gene3D" id="1.10.510.10">
    <property type="entry name" value="Transferase(Phosphotransferase) domain 1"/>
    <property type="match status" value="1"/>
</dbReference>
<dbReference type="InterPro" id="IPR036890">
    <property type="entry name" value="HATPase_C_sf"/>
</dbReference>
<dbReference type="InterPro" id="IPR003594">
    <property type="entry name" value="HATPase_dom"/>
</dbReference>
<evidence type="ECO:0000256" key="3">
    <source>
        <dbReference type="ARBA" id="ARBA00022777"/>
    </source>
</evidence>
<evidence type="ECO:0000259" key="6">
    <source>
        <dbReference type="PROSITE" id="PS50109"/>
    </source>
</evidence>
<dbReference type="PANTHER" id="PTHR43642:SF1">
    <property type="entry name" value="HYBRID SIGNAL TRANSDUCTION HISTIDINE KINASE G"/>
    <property type="match status" value="1"/>
</dbReference>
<dbReference type="Gene3D" id="3.30.565.10">
    <property type="entry name" value="Histidine kinase-like ATPase, C-terminal domain"/>
    <property type="match status" value="1"/>
</dbReference>
<keyword evidence="3" id="KW-0808">Transferase</keyword>
<name>A0ABV4YDI2_9CYAN</name>
<dbReference type="Gene3D" id="3.30.450.40">
    <property type="match status" value="1"/>
</dbReference>
<dbReference type="InterPro" id="IPR004358">
    <property type="entry name" value="Sig_transdc_His_kin-like_C"/>
</dbReference>
<dbReference type="EMBL" id="JBHFNS010000055">
    <property type="protein sequence ID" value="MFB2936239.1"/>
    <property type="molecule type" value="Genomic_DNA"/>
</dbReference>
<evidence type="ECO:0000256" key="1">
    <source>
        <dbReference type="ARBA" id="ARBA00000085"/>
    </source>
</evidence>
<dbReference type="SUPFAM" id="SSF55874">
    <property type="entry name" value="ATPase domain of HSP90 chaperone/DNA topoisomerase II/histidine kinase"/>
    <property type="match status" value="1"/>
</dbReference>
<dbReference type="Gene3D" id="3.40.50.300">
    <property type="entry name" value="P-loop containing nucleotide triphosphate hydrolases"/>
    <property type="match status" value="1"/>
</dbReference>
<evidence type="ECO:0000259" key="5">
    <source>
        <dbReference type="PROSITE" id="PS50011"/>
    </source>
</evidence>
<reference evidence="7 8" key="1">
    <citation type="submission" date="2024-09" db="EMBL/GenBank/DDBJ databases">
        <title>Floridaenema gen nov. (Aerosakkonemataceae, Aerosakkonematales ord. nov., Cyanobacteria) from benthic tropical and subtropical fresh waters, with the description of four new species.</title>
        <authorList>
            <person name="Moretto J.A."/>
            <person name="Berthold D.E."/>
            <person name="Lefler F.W."/>
            <person name="Huang I.-S."/>
            <person name="Laughinghouse H. IV."/>
        </authorList>
    </citation>
    <scope>NUCLEOTIDE SEQUENCE [LARGE SCALE GENOMIC DNA]</scope>
    <source>
        <strain evidence="7 8">BLCC-F154</strain>
    </source>
</reference>